<sequence>MACSHFQLTSLGFTTTALSTLPRFPPSHEQCNKNIINVQKCSHMISNIKAQHSDYSSSSSSVTQRRSANFQPTIWTNDYLQSLKDNNFMEEKFTLRIEKLKDATKQLLHGNKDIIHQLKLIDTLRQLGVAYHFEREIKDVIGLMGININILKNDLFATALLFRLLREYGFKVSQGVFDGFKDEKGNFQLSISSDINGMLSLYEASHLVMEGEDTLDKARIFTTNHLKTILKEENIDPILKEHVVHALEMPTHWRMPRLHTHWFIGMYEKEDNMNPNLLEFAKLDFNMVQSIYQGELKQCSRWWATLNLLDGDLSFTRDRLVENYLLAMGYAPKLKFSFCRETLTQVNSLITTIDDIYDIYGSLDELELFTSAVDRWDINDIDCLPKYMKKCFLSLFNTTNDIAYKVLKMRNVNCIPYLKKSWLELCKAYLVEANWAHSDYKPKMKEYLDNAWISIAAFPILIHSFFCITEDISKEALESLENFPNIMRQSFLIFRLCNDLGTSTEEVNRGDVKKSIQCYMYEKGVSETIAREYVKDLIRETWKELNTNFYTMSSPFDVSFKNLAMDIARMTQCIYEYGDGYGLPENETKDRALSLLIKPISLDTM</sequence>
<gene>
    <name evidence="1" type="ORF">IHE45_13G085200</name>
</gene>
<name>A0ACB7UZK5_DIOAL</name>
<keyword evidence="2" id="KW-1185">Reference proteome</keyword>
<proteinExistence type="predicted"/>
<organism evidence="1 2">
    <name type="scientific">Dioscorea alata</name>
    <name type="common">Purple yam</name>
    <dbReference type="NCBI Taxonomy" id="55571"/>
    <lineage>
        <taxon>Eukaryota</taxon>
        <taxon>Viridiplantae</taxon>
        <taxon>Streptophyta</taxon>
        <taxon>Embryophyta</taxon>
        <taxon>Tracheophyta</taxon>
        <taxon>Spermatophyta</taxon>
        <taxon>Magnoliopsida</taxon>
        <taxon>Liliopsida</taxon>
        <taxon>Dioscoreales</taxon>
        <taxon>Dioscoreaceae</taxon>
        <taxon>Dioscorea</taxon>
    </lineage>
</organism>
<dbReference type="EC" id="4.2.3.111" evidence="1"/>
<protein>
    <submittedName>
        <fullName evidence="1">(-)-alpha-terpineol synthase protein</fullName>
        <ecNumber evidence="1">4.2.3.111</ecNumber>
    </submittedName>
</protein>
<dbReference type="Proteomes" id="UP000827976">
    <property type="component" value="Chromosome 13"/>
</dbReference>
<reference evidence="2" key="1">
    <citation type="journal article" date="2022" name="Nat. Commun.">
        <title>Chromosome evolution and the genetic basis of agronomically important traits in greater yam.</title>
        <authorList>
            <person name="Bredeson J.V."/>
            <person name="Lyons J.B."/>
            <person name="Oniyinde I.O."/>
            <person name="Okereke N.R."/>
            <person name="Kolade O."/>
            <person name="Nnabue I."/>
            <person name="Nwadili C.O."/>
            <person name="Hribova E."/>
            <person name="Parker M."/>
            <person name="Nwogha J."/>
            <person name="Shu S."/>
            <person name="Carlson J."/>
            <person name="Kariba R."/>
            <person name="Muthemba S."/>
            <person name="Knop K."/>
            <person name="Barton G.J."/>
            <person name="Sherwood A.V."/>
            <person name="Lopez-Montes A."/>
            <person name="Asiedu R."/>
            <person name="Jamnadass R."/>
            <person name="Muchugi A."/>
            <person name="Goodstein D."/>
            <person name="Egesi C.N."/>
            <person name="Featherston J."/>
            <person name="Asfaw A."/>
            <person name="Simpson G.G."/>
            <person name="Dolezel J."/>
            <person name="Hendre P.S."/>
            <person name="Van Deynze A."/>
            <person name="Kumar P.L."/>
            <person name="Obidiegwu J.E."/>
            <person name="Bhattacharjee R."/>
            <person name="Rokhsar D.S."/>
        </authorList>
    </citation>
    <scope>NUCLEOTIDE SEQUENCE [LARGE SCALE GENOMIC DNA]</scope>
    <source>
        <strain evidence="2">cv. TDa95/00328</strain>
    </source>
</reference>
<keyword evidence="1" id="KW-0456">Lyase</keyword>
<evidence type="ECO:0000313" key="1">
    <source>
        <dbReference type="EMBL" id="KAH7666195.1"/>
    </source>
</evidence>
<dbReference type="EMBL" id="CM037023">
    <property type="protein sequence ID" value="KAH7666195.1"/>
    <property type="molecule type" value="Genomic_DNA"/>
</dbReference>
<comment type="caution">
    <text evidence="1">The sequence shown here is derived from an EMBL/GenBank/DDBJ whole genome shotgun (WGS) entry which is preliminary data.</text>
</comment>
<accession>A0ACB7UZK5</accession>
<evidence type="ECO:0000313" key="2">
    <source>
        <dbReference type="Proteomes" id="UP000827976"/>
    </source>
</evidence>